<feature type="domain" description="RRM" evidence="3">
    <location>
        <begin position="313"/>
        <end position="388"/>
    </location>
</feature>
<feature type="domain" description="RRM" evidence="3">
    <location>
        <begin position="225"/>
        <end position="300"/>
    </location>
</feature>
<reference evidence="4 5" key="1">
    <citation type="submission" date="2014-09" db="EMBL/GenBank/DDBJ databases">
        <authorList>
            <person name="Ellenberger Sabrina"/>
        </authorList>
    </citation>
    <scope>NUCLEOTIDE SEQUENCE [LARGE SCALE GENOMIC DNA]</scope>
    <source>
        <strain evidence="4 5">CBS 412.66</strain>
    </source>
</reference>
<feature type="region of interest" description="Disordered" evidence="2">
    <location>
        <begin position="1"/>
        <end position="24"/>
    </location>
</feature>
<evidence type="ECO:0000256" key="2">
    <source>
        <dbReference type="SAM" id="MobiDB-lite"/>
    </source>
</evidence>
<dbReference type="GO" id="GO:0000288">
    <property type="term" value="P:nuclear-transcribed mRNA catabolic process, deadenylation-dependent decay"/>
    <property type="evidence" value="ECO:0007669"/>
    <property type="project" value="TreeGrafter"/>
</dbReference>
<keyword evidence="5" id="KW-1185">Reference proteome</keyword>
<dbReference type="GO" id="GO:0003723">
    <property type="term" value="F:RNA binding"/>
    <property type="evidence" value="ECO:0007669"/>
    <property type="project" value="UniProtKB-UniRule"/>
</dbReference>
<dbReference type="EMBL" id="LN733169">
    <property type="protein sequence ID" value="CEP16485.1"/>
    <property type="molecule type" value="Genomic_DNA"/>
</dbReference>
<evidence type="ECO:0000256" key="1">
    <source>
        <dbReference type="PROSITE-ProRule" id="PRU00176"/>
    </source>
</evidence>
<dbReference type="PANTHER" id="PTHR47093">
    <property type="entry name" value="PROTEIN JSN1-RELATED"/>
    <property type="match status" value="1"/>
</dbReference>
<organism evidence="4 5">
    <name type="scientific">Parasitella parasitica</name>
    <dbReference type="NCBI Taxonomy" id="35722"/>
    <lineage>
        <taxon>Eukaryota</taxon>
        <taxon>Fungi</taxon>
        <taxon>Fungi incertae sedis</taxon>
        <taxon>Mucoromycota</taxon>
        <taxon>Mucoromycotina</taxon>
        <taxon>Mucoromycetes</taxon>
        <taxon>Mucorales</taxon>
        <taxon>Mucorineae</taxon>
        <taxon>Mucoraceae</taxon>
        <taxon>Parasitella</taxon>
    </lineage>
</organism>
<dbReference type="InterPro" id="IPR035979">
    <property type="entry name" value="RBD_domain_sf"/>
</dbReference>
<dbReference type="CDD" id="cd00590">
    <property type="entry name" value="RRM_SF"/>
    <property type="match status" value="2"/>
</dbReference>
<dbReference type="InterPro" id="IPR000504">
    <property type="entry name" value="RRM_dom"/>
</dbReference>
<name>A0A0B7NLT9_9FUNG</name>
<dbReference type="OrthoDB" id="2017782at2759"/>
<dbReference type="Proteomes" id="UP000054107">
    <property type="component" value="Unassembled WGS sequence"/>
</dbReference>
<dbReference type="SUPFAM" id="SSF54928">
    <property type="entry name" value="RNA-binding domain, RBD"/>
    <property type="match status" value="1"/>
</dbReference>
<dbReference type="AlphaFoldDB" id="A0A0B7NLT9"/>
<evidence type="ECO:0000259" key="3">
    <source>
        <dbReference type="PROSITE" id="PS50102"/>
    </source>
</evidence>
<accession>A0A0B7NLT9</accession>
<keyword evidence="1" id="KW-0694">RNA-binding</keyword>
<dbReference type="SMART" id="SM00360">
    <property type="entry name" value="RRM"/>
    <property type="match status" value="2"/>
</dbReference>
<dbReference type="PANTHER" id="PTHR47093:SF1">
    <property type="entry name" value="PROTEIN JSN1-RELATED"/>
    <property type="match status" value="1"/>
</dbReference>
<dbReference type="STRING" id="35722.A0A0B7NLT9"/>
<gene>
    <name evidence="4" type="primary">PARPA_10751.1 scaffold 41684</name>
</gene>
<evidence type="ECO:0000313" key="4">
    <source>
        <dbReference type="EMBL" id="CEP16485.1"/>
    </source>
</evidence>
<dbReference type="Gene3D" id="3.30.70.330">
    <property type="match status" value="2"/>
</dbReference>
<protein>
    <recommendedName>
        <fullName evidence="3">RRM domain-containing protein</fullName>
    </recommendedName>
</protein>
<sequence>MSRTLGSHCSSELHPTSNDSLPIDSVERPRAETMPSCVIPLLRSFSNLDTYIAQQKPSHDIINPVSKNIPMPSHLNKAIPLNEDVPNSLTSTLASLESNRNEYQKTGNTTWDYQGLLRSVTHDRGLMTLSRTTMPVNNNEGANNNMPLVPFSWLHLKLTCRPYASSLGTVDSLSTPPCQLPFSAIGKFSGQRNLCSDESLLEEECCRHHQHEPSGVEPPAETLSRALWLGGVNPSVSVSGLHKMFARYGRIEGVRILYDKKCAFVNFDTVASALAAKEDLVGRLGRKVAGSKVKVGFGKADVNAGPKAQGPTRALWVGNIPSSTNPANLLSLFETFGAIESVRILPGKNCAFVNFERQQDAVIARKQLQYKKILGSGTAAVRIGFAKVPNTTVYNPLDYPTSSH</sequence>
<dbReference type="PROSITE" id="PS50102">
    <property type="entry name" value="RRM"/>
    <property type="match status" value="2"/>
</dbReference>
<dbReference type="InterPro" id="IPR052645">
    <property type="entry name" value="Pumilio_domain_protein"/>
</dbReference>
<dbReference type="Pfam" id="PF00076">
    <property type="entry name" value="RRM_1"/>
    <property type="match status" value="2"/>
</dbReference>
<dbReference type="InterPro" id="IPR012677">
    <property type="entry name" value="Nucleotide-bd_a/b_plait_sf"/>
</dbReference>
<feature type="compositionally biased region" description="Polar residues" evidence="2">
    <location>
        <begin position="1"/>
        <end position="20"/>
    </location>
</feature>
<proteinExistence type="predicted"/>
<evidence type="ECO:0000313" key="5">
    <source>
        <dbReference type="Proteomes" id="UP000054107"/>
    </source>
</evidence>